<dbReference type="EMBL" id="CAKOFQ010007202">
    <property type="protein sequence ID" value="CAH1994497.1"/>
    <property type="molecule type" value="Genomic_DNA"/>
</dbReference>
<feature type="region of interest" description="Disordered" evidence="1">
    <location>
        <begin position="160"/>
        <end position="214"/>
    </location>
</feature>
<dbReference type="Proteomes" id="UP001152888">
    <property type="component" value="Unassembled WGS sequence"/>
</dbReference>
<dbReference type="AlphaFoldDB" id="A0A9P0LL94"/>
<dbReference type="Gene3D" id="2.60.40.1730">
    <property type="entry name" value="tricorn interacting facor f3 domain"/>
    <property type="match status" value="2"/>
</dbReference>
<evidence type="ECO:0000256" key="1">
    <source>
        <dbReference type="SAM" id="MobiDB-lite"/>
    </source>
</evidence>
<reference evidence="4" key="1">
    <citation type="submission" date="2022-03" db="EMBL/GenBank/DDBJ databases">
        <authorList>
            <person name="Sayadi A."/>
        </authorList>
    </citation>
    <scope>NUCLEOTIDE SEQUENCE</scope>
</reference>
<feature type="domain" description="Aminopeptidase N-like N-terminal" evidence="3">
    <location>
        <begin position="227"/>
        <end position="344"/>
    </location>
</feature>
<feature type="transmembrane region" description="Helical" evidence="2">
    <location>
        <begin position="35"/>
        <end position="56"/>
    </location>
</feature>
<dbReference type="InterPro" id="IPR045357">
    <property type="entry name" value="Aminopeptidase_N-like_N"/>
</dbReference>
<name>A0A9P0LL94_ACAOB</name>
<dbReference type="PANTHER" id="PTHR11533:SF294">
    <property type="entry name" value="THYROTROPIN-RELEASING HORMONE-DEGRADING ECTOENZYME"/>
    <property type="match status" value="1"/>
</dbReference>
<dbReference type="GO" id="GO:0008270">
    <property type="term" value="F:zinc ion binding"/>
    <property type="evidence" value="ECO:0007669"/>
    <property type="project" value="TreeGrafter"/>
</dbReference>
<evidence type="ECO:0000259" key="3">
    <source>
        <dbReference type="Pfam" id="PF17900"/>
    </source>
</evidence>
<comment type="caution">
    <text evidence="4">The sequence shown here is derived from an EMBL/GenBank/DDBJ whole genome shotgun (WGS) entry which is preliminary data.</text>
</comment>
<keyword evidence="2" id="KW-0812">Transmembrane</keyword>
<organism evidence="4 5">
    <name type="scientific">Acanthoscelides obtectus</name>
    <name type="common">Bean weevil</name>
    <name type="synonym">Bruchus obtectus</name>
    <dbReference type="NCBI Taxonomy" id="200917"/>
    <lineage>
        <taxon>Eukaryota</taxon>
        <taxon>Metazoa</taxon>
        <taxon>Ecdysozoa</taxon>
        <taxon>Arthropoda</taxon>
        <taxon>Hexapoda</taxon>
        <taxon>Insecta</taxon>
        <taxon>Pterygota</taxon>
        <taxon>Neoptera</taxon>
        <taxon>Endopterygota</taxon>
        <taxon>Coleoptera</taxon>
        <taxon>Polyphaga</taxon>
        <taxon>Cucujiformia</taxon>
        <taxon>Chrysomeloidea</taxon>
        <taxon>Chrysomelidae</taxon>
        <taxon>Bruchinae</taxon>
        <taxon>Bruchini</taxon>
        <taxon>Acanthoscelides</taxon>
    </lineage>
</organism>
<evidence type="ECO:0000313" key="5">
    <source>
        <dbReference type="Proteomes" id="UP001152888"/>
    </source>
</evidence>
<dbReference type="Pfam" id="PF17900">
    <property type="entry name" value="Peptidase_M1_N"/>
    <property type="match status" value="2"/>
</dbReference>
<dbReference type="PANTHER" id="PTHR11533">
    <property type="entry name" value="PROTEASE M1 ZINC METALLOPROTEASE"/>
    <property type="match status" value="1"/>
</dbReference>
<gene>
    <name evidence="4" type="ORF">ACAOBT_LOCUS22156</name>
</gene>
<proteinExistence type="predicted"/>
<dbReference type="GO" id="GO:0043171">
    <property type="term" value="P:peptide catabolic process"/>
    <property type="evidence" value="ECO:0007669"/>
    <property type="project" value="TreeGrafter"/>
</dbReference>
<keyword evidence="2" id="KW-1133">Transmembrane helix</keyword>
<dbReference type="GO" id="GO:0070006">
    <property type="term" value="F:metalloaminopeptidase activity"/>
    <property type="evidence" value="ECO:0007669"/>
    <property type="project" value="TreeGrafter"/>
</dbReference>
<dbReference type="SUPFAM" id="SSF63737">
    <property type="entry name" value="Leukotriene A4 hydrolase N-terminal domain"/>
    <property type="match status" value="1"/>
</dbReference>
<protein>
    <recommendedName>
        <fullName evidence="3">Aminopeptidase N-like N-terminal domain-containing protein</fullName>
    </recommendedName>
</protein>
<keyword evidence="5" id="KW-1185">Reference proteome</keyword>
<feature type="domain" description="Aminopeptidase N-like N-terminal" evidence="3">
    <location>
        <begin position="96"/>
        <end position="166"/>
    </location>
</feature>
<keyword evidence="2" id="KW-0472">Membrane</keyword>
<dbReference type="InterPro" id="IPR042097">
    <property type="entry name" value="Aminopeptidase_N-like_N_sf"/>
</dbReference>
<dbReference type="OrthoDB" id="510539at2759"/>
<dbReference type="GO" id="GO:0005615">
    <property type="term" value="C:extracellular space"/>
    <property type="evidence" value="ECO:0007669"/>
    <property type="project" value="TreeGrafter"/>
</dbReference>
<sequence>MGRGAYHSSRAEFLSDEAILKYNRNGGCFVTTKKAIAFVVFALGSLAAVILVMYYYGPNRGEKIIHESNDIEKLINDTISEEVASQTELRLPKNVHPTHYRLWIHPLLDENSDKNFTFTGTVKIQINCTGGTNKIVLHWDDLNITETDVRVYTTRQVEIDSEAQPSETHNMTKRDIQNPTILESKKDDEFPTTEQDDTTTLQTEPLFEATTEMDTTPPIIEVTTQKILVKSEVVALPVEEILKDDKNTKLTIIMKNILNQGSTYTVDIKFAGLILDNLVGLYKTHYVDAYGTPKWLATTHFQPVYARRVFPCFDEPGFKAPFEISIARMTNMTALSNMPLKETEPM</sequence>
<dbReference type="GO" id="GO:0005737">
    <property type="term" value="C:cytoplasm"/>
    <property type="evidence" value="ECO:0007669"/>
    <property type="project" value="TreeGrafter"/>
</dbReference>
<dbReference type="GO" id="GO:0042277">
    <property type="term" value="F:peptide binding"/>
    <property type="evidence" value="ECO:0007669"/>
    <property type="project" value="TreeGrafter"/>
</dbReference>
<dbReference type="GO" id="GO:0016020">
    <property type="term" value="C:membrane"/>
    <property type="evidence" value="ECO:0007669"/>
    <property type="project" value="TreeGrafter"/>
</dbReference>
<dbReference type="InterPro" id="IPR050344">
    <property type="entry name" value="Peptidase_M1_aminopeptidases"/>
</dbReference>
<accession>A0A9P0LL94</accession>
<evidence type="ECO:0000313" key="4">
    <source>
        <dbReference type="EMBL" id="CAH1994497.1"/>
    </source>
</evidence>
<dbReference type="GO" id="GO:0006508">
    <property type="term" value="P:proteolysis"/>
    <property type="evidence" value="ECO:0007669"/>
    <property type="project" value="TreeGrafter"/>
</dbReference>
<evidence type="ECO:0000256" key="2">
    <source>
        <dbReference type="SAM" id="Phobius"/>
    </source>
</evidence>